<accession>A0A9D4BI23</accession>
<proteinExistence type="predicted"/>
<dbReference type="EMBL" id="JAIWYP010000016">
    <property type="protein sequence ID" value="KAH3695604.1"/>
    <property type="molecule type" value="Genomic_DNA"/>
</dbReference>
<evidence type="ECO:0000313" key="3">
    <source>
        <dbReference type="Proteomes" id="UP000828390"/>
    </source>
</evidence>
<reference evidence="2" key="2">
    <citation type="submission" date="2020-11" db="EMBL/GenBank/DDBJ databases">
        <authorList>
            <person name="McCartney M.A."/>
            <person name="Auch B."/>
            <person name="Kono T."/>
            <person name="Mallez S."/>
            <person name="Becker A."/>
            <person name="Gohl D.M."/>
            <person name="Silverstein K.A.T."/>
            <person name="Koren S."/>
            <person name="Bechman K.B."/>
            <person name="Herman A."/>
            <person name="Abrahante J.E."/>
            <person name="Garbe J."/>
        </authorList>
    </citation>
    <scope>NUCLEOTIDE SEQUENCE</scope>
    <source>
        <strain evidence="2">Duluth1</strain>
        <tissue evidence="2">Whole animal</tissue>
    </source>
</reference>
<protein>
    <recommendedName>
        <fullName evidence="4">CCHC-type domain-containing protein</fullName>
    </recommendedName>
</protein>
<keyword evidence="3" id="KW-1185">Reference proteome</keyword>
<evidence type="ECO:0000256" key="1">
    <source>
        <dbReference type="SAM" id="MobiDB-lite"/>
    </source>
</evidence>
<dbReference type="GO" id="GO:0003676">
    <property type="term" value="F:nucleic acid binding"/>
    <property type="evidence" value="ECO:0007669"/>
    <property type="project" value="InterPro"/>
</dbReference>
<gene>
    <name evidence="2" type="ORF">DPMN_083061</name>
</gene>
<dbReference type="GO" id="GO:0008270">
    <property type="term" value="F:zinc ion binding"/>
    <property type="evidence" value="ECO:0007669"/>
    <property type="project" value="InterPro"/>
</dbReference>
<evidence type="ECO:0008006" key="4">
    <source>
        <dbReference type="Google" id="ProtNLM"/>
    </source>
</evidence>
<feature type="region of interest" description="Disordered" evidence="1">
    <location>
        <begin position="149"/>
        <end position="188"/>
    </location>
</feature>
<reference evidence="2" key="1">
    <citation type="journal article" date="2019" name="bioRxiv">
        <title>The Genome of the Zebra Mussel, Dreissena polymorpha: A Resource for Invasive Species Research.</title>
        <authorList>
            <person name="McCartney M.A."/>
            <person name="Auch B."/>
            <person name="Kono T."/>
            <person name="Mallez S."/>
            <person name="Zhang Y."/>
            <person name="Obille A."/>
            <person name="Becker A."/>
            <person name="Abrahante J.E."/>
            <person name="Garbe J."/>
            <person name="Badalamenti J.P."/>
            <person name="Herman A."/>
            <person name="Mangelson H."/>
            <person name="Liachko I."/>
            <person name="Sullivan S."/>
            <person name="Sone E.D."/>
            <person name="Koren S."/>
            <person name="Silverstein K.A.T."/>
            <person name="Beckman K.B."/>
            <person name="Gohl D.M."/>
        </authorList>
    </citation>
    <scope>NUCLEOTIDE SEQUENCE</scope>
    <source>
        <strain evidence="2">Duluth1</strain>
        <tissue evidence="2">Whole animal</tissue>
    </source>
</reference>
<organism evidence="2 3">
    <name type="scientific">Dreissena polymorpha</name>
    <name type="common">Zebra mussel</name>
    <name type="synonym">Mytilus polymorpha</name>
    <dbReference type="NCBI Taxonomy" id="45954"/>
    <lineage>
        <taxon>Eukaryota</taxon>
        <taxon>Metazoa</taxon>
        <taxon>Spiralia</taxon>
        <taxon>Lophotrochozoa</taxon>
        <taxon>Mollusca</taxon>
        <taxon>Bivalvia</taxon>
        <taxon>Autobranchia</taxon>
        <taxon>Heteroconchia</taxon>
        <taxon>Euheterodonta</taxon>
        <taxon>Imparidentia</taxon>
        <taxon>Neoheterodontei</taxon>
        <taxon>Myida</taxon>
        <taxon>Dreissenoidea</taxon>
        <taxon>Dreissenidae</taxon>
        <taxon>Dreissena</taxon>
    </lineage>
</organism>
<dbReference type="InterPro" id="IPR036875">
    <property type="entry name" value="Znf_CCHC_sf"/>
</dbReference>
<name>A0A9D4BI23_DREPO</name>
<dbReference type="SUPFAM" id="SSF57756">
    <property type="entry name" value="Retrovirus zinc finger-like domains"/>
    <property type="match status" value="1"/>
</dbReference>
<comment type="caution">
    <text evidence="2">The sequence shown here is derived from an EMBL/GenBank/DDBJ whole genome shotgun (WGS) entry which is preliminary data.</text>
</comment>
<evidence type="ECO:0000313" key="2">
    <source>
        <dbReference type="EMBL" id="KAH3695604.1"/>
    </source>
</evidence>
<sequence>MYRQAVLRFCHGCFNKEAGEMAANARLSTMEAAVDNVKWAVHTHTAVHGRSKRDVRQTSVQDISQGCSVYAVKEESQSPTGQSTLTRLGGCEKRLDTIEQQISQNKTSVDTIIKRLPYRQPRSASPSPNRLPPTLQCFNCKENHYITDCPRRKSDSSKHVQFTGEKEENKEHLNSSGSDKEGEARPQC</sequence>
<dbReference type="Proteomes" id="UP000828390">
    <property type="component" value="Unassembled WGS sequence"/>
</dbReference>
<dbReference type="AlphaFoldDB" id="A0A9D4BI23"/>